<organism evidence="1 2">
    <name type="scientific">Panagrolaimus sp. ES5</name>
    <dbReference type="NCBI Taxonomy" id="591445"/>
    <lineage>
        <taxon>Eukaryota</taxon>
        <taxon>Metazoa</taxon>
        <taxon>Ecdysozoa</taxon>
        <taxon>Nematoda</taxon>
        <taxon>Chromadorea</taxon>
        <taxon>Rhabditida</taxon>
        <taxon>Tylenchina</taxon>
        <taxon>Panagrolaimomorpha</taxon>
        <taxon>Panagrolaimoidea</taxon>
        <taxon>Panagrolaimidae</taxon>
        <taxon>Panagrolaimus</taxon>
    </lineage>
</organism>
<evidence type="ECO:0000313" key="1">
    <source>
        <dbReference type="Proteomes" id="UP000887579"/>
    </source>
</evidence>
<proteinExistence type="predicted"/>
<evidence type="ECO:0000313" key="2">
    <source>
        <dbReference type="WBParaSite" id="ES5_v2.g23864.t1"/>
    </source>
</evidence>
<sequence length="569" mass="65253">MFNTNITETFEAAFKDLHECNLISAYMRTVELQKMKKEVMLKVLHSEEYDQNFVDLYFAAAEDLVKKLDKKINEQCLTHVESVEVDRQTLTSEEKQSMMAAYLEKMFYEILLSRSKRFQAPKFTDILDLCEILREDLNFVVHKIGIITPGTHEAFIKVLYSFLEKFALKDLSREDIKFLIEWAQKNSHSSFLGASTFLGLSTVLNSRPPLISQATTDSLYSSYISKTKQSVPVFLKKTIREILGSNELPYILHENNEKIYSSDLPTTLIILLNGIVDLPQKASEEVIKTLNDAALYQLTIFFHYLNDGVVKYKTKNFAHRKLVKNFTSILIMVSNDAYKAFKLIEEHYSGNLSVQKEIKTLKSLCKTCLTSVILALIDELMEDIQSQLNAIMTRGWLATCDDCLVICDTIDKFYNEYQHLRSINRYALLETIIFKLAGGYIIGLKCQRLKFFDDGERSKAATRLREDVKNITDLFSHFQEKPGQKIPGFLNLVAELFDRQKAVLESSVIEIVEAFPDIPTELLTAIICSRGDFGMNESRKMVFATKKDVAPTNDSEMINFFESCEKPIT</sequence>
<accession>A0AC34G297</accession>
<dbReference type="Proteomes" id="UP000887579">
    <property type="component" value="Unplaced"/>
</dbReference>
<dbReference type="WBParaSite" id="ES5_v2.g23864.t1">
    <property type="protein sequence ID" value="ES5_v2.g23864.t1"/>
    <property type="gene ID" value="ES5_v2.g23864"/>
</dbReference>
<name>A0AC34G297_9BILA</name>
<protein>
    <submittedName>
        <fullName evidence="2">Exocyst complex component Sec6</fullName>
    </submittedName>
</protein>
<reference evidence="2" key="1">
    <citation type="submission" date="2022-11" db="UniProtKB">
        <authorList>
            <consortium name="WormBaseParasite"/>
        </authorList>
    </citation>
    <scope>IDENTIFICATION</scope>
</reference>